<sequence length="150" mass="16494">MCAPTNPASGLGSNSDNEKHWSVSKSRRSVAGNTDEVDNEEHQHFHPNPPTPPAHIFGLQLRTRTLHELVARELLLFLDTSNRPASLMCFKVTPISVDPAPRCVLRNGNTLRGDGTDNDEHPLEAKWSKTGVLRCGRSTDVETSPPSFTT</sequence>
<feature type="compositionally biased region" description="Polar residues" evidence="1">
    <location>
        <begin position="1"/>
        <end position="15"/>
    </location>
</feature>
<evidence type="ECO:0000313" key="4">
    <source>
        <dbReference type="WBParaSite" id="HPBE_0001477701-mRNA-1"/>
    </source>
</evidence>
<protein>
    <submittedName>
        <fullName evidence="2 4">Uncharacterized protein</fullName>
    </submittedName>
</protein>
<accession>A0A3P7ZK66</accession>
<evidence type="ECO:0000313" key="3">
    <source>
        <dbReference type="Proteomes" id="UP000050761"/>
    </source>
</evidence>
<reference evidence="2 3" key="1">
    <citation type="submission" date="2018-11" db="EMBL/GenBank/DDBJ databases">
        <authorList>
            <consortium name="Pathogen Informatics"/>
        </authorList>
    </citation>
    <scope>NUCLEOTIDE SEQUENCE [LARGE SCALE GENOMIC DNA]</scope>
</reference>
<name>A0A183G0X6_HELPZ</name>
<keyword evidence="3" id="KW-1185">Reference proteome</keyword>
<evidence type="ECO:0000256" key="1">
    <source>
        <dbReference type="SAM" id="MobiDB-lite"/>
    </source>
</evidence>
<reference evidence="4" key="2">
    <citation type="submission" date="2019-09" db="UniProtKB">
        <authorList>
            <consortium name="WormBaseParasite"/>
        </authorList>
    </citation>
    <scope>IDENTIFICATION</scope>
</reference>
<evidence type="ECO:0000313" key="2">
    <source>
        <dbReference type="EMBL" id="VDP00722.1"/>
    </source>
</evidence>
<gene>
    <name evidence="2" type="ORF">HPBE_LOCUS14778</name>
</gene>
<feature type="region of interest" description="Disordered" evidence="1">
    <location>
        <begin position="1"/>
        <end position="54"/>
    </location>
</feature>
<dbReference type="Proteomes" id="UP000050761">
    <property type="component" value="Unassembled WGS sequence"/>
</dbReference>
<proteinExistence type="predicted"/>
<dbReference type="AlphaFoldDB" id="A0A183G0X6"/>
<organism evidence="3 4">
    <name type="scientific">Heligmosomoides polygyrus</name>
    <name type="common">Parasitic roundworm</name>
    <dbReference type="NCBI Taxonomy" id="6339"/>
    <lineage>
        <taxon>Eukaryota</taxon>
        <taxon>Metazoa</taxon>
        <taxon>Ecdysozoa</taxon>
        <taxon>Nematoda</taxon>
        <taxon>Chromadorea</taxon>
        <taxon>Rhabditida</taxon>
        <taxon>Rhabditina</taxon>
        <taxon>Rhabditomorpha</taxon>
        <taxon>Strongyloidea</taxon>
        <taxon>Heligmosomidae</taxon>
        <taxon>Heligmosomoides</taxon>
    </lineage>
</organism>
<dbReference type="WBParaSite" id="HPBE_0001477701-mRNA-1">
    <property type="protein sequence ID" value="HPBE_0001477701-mRNA-1"/>
    <property type="gene ID" value="HPBE_0001477701"/>
</dbReference>
<accession>A0A183G0X6</accession>
<dbReference type="EMBL" id="UZAH01028525">
    <property type="protein sequence ID" value="VDP00722.1"/>
    <property type="molecule type" value="Genomic_DNA"/>
</dbReference>